<organism evidence="2 3">
    <name type="scientific">Flavobacterium ginsenosidimutans</name>
    <dbReference type="NCBI Taxonomy" id="687844"/>
    <lineage>
        <taxon>Bacteria</taxon>
        <taxon>Pseudomonadati</taxon>
        <taxon>Bacteroidota</taxon>
        <taxon>Flavobacteriia</taxon>
        <taxon>Flavobacteriales</taxon>
        <taxon>Flavobacteriaceae</taxon>
        <taxon>Flavobacterium</taxon>
    </lineage>
</organism>
<dbReference type="InterPro" id="IPR045865">
    <property type="entry name" value="ACT-like_dom_sf"/>
</dbReference>
<name>A0ABZ2Q6D9_9FLAO</name>
<dbReference type="Gene3D" id="3.30.70.1150">
    <property type="entry name" value="ACT-like. Chain A, domain 2"/>
    <property type="match status" value="1"/>
</dbReference>
<dbReference type="Proteomes" id="UP001447857">
    <property type="component" value="Chromosome"/>
</dbReference>
<proteinExistence type="predicted"/>
<dbReference type="PANTHER" id="PTHR30239">
    <property type="entry name" value="ACETOLACTATE SYNTHASE SMALL SUBUNIT"/>
    <property type="match status" value="1"/>
</dbReference>
<evidence type="ECO:0000313" key="3">
    <source>
        <dbReference type="Proteomes" id="UP001447857"/>
    </source>
</evidence>
<dbReference type="SUPFAM" id="SSF55021">
    <property type="entry name" value="ACT-like"/>
    <property type="match status" value="2"/>
</dbReference>
<dbReference type="InterPro" id="IPR027271">
    <property type="entry name" value="Acetolactate_synth/TF_NikR_C"/>
</dbReference>
<dbReference type="RefSeq" id="WP_338839559.1">
    <property type="nucleotide sequence ID" value="NZ_CP147988.1"/>
</dbReference>
<sequence>MKNEFTLTIYSEEQLKLINKLAAMFLRKQIKILSLNISDCEIDKMYRHTIVVNETLPDVINLSTQIEKIIEVYKCYYHLNEETVFRQMALFKIPTEVFMTDLKLEVLLRENDLKISEVHREYTIIQAIGTEDEIAFLTQKLSSLGLIEFVKSSRISLIKSNECFDADSLEMKTKNNSLAL</sequence>
<protein>
    <submittedName>
        <fullName evidence="2">Acetolactate synthase small subunit</fullName>
    </submittedName>
</protein>
<feature type="domain" description="Acetolactate synthase small subunit C-terminal" evidence="1">
    <location>
        <begin position="86"/>
        <end position="159"/>
    </location>
</feature>
<evidence type="ECO:0000259" key="1">
    <source>
        <dbReference type="Pfam" id="PF10369"/>
    </source>
</evidence>
<dbReference type="Pfam" id="PF10369">
    <property type="entry name" value="ALS_ss_C"/>
    <property type="match status" value="1"/>
</dbReference>
<dbReference type="InterPro" id="IPR004789">
    <property type="entry name" value="Acetalactate_synth_ssu"/>
</dbReference>
<dbReference type="InterPro" id="IPR019455">
    <property type="entry name" value="Acetolactate_synth_ssu_C"/>
</dbReference>
<reference evidence="2 3" key="1">
    <citation type="submission" date="2024-02" db="EMBL/GenBank/DDBJ databases">
        <title>complete genome of Flavobacterium ginsenosidimutans Str. YTB16.</title>
        <authorList>
            <person name="Wang Q."/>
        </authorList>
    </citation>
    <scope>NUCLEOTIDE SEQUENCE [LARGE SCALE GENOMIC DNA]</scope>
    <source>
        <strain evidence="2 3">YTB16</strain>
    </source>
</reference>
<accession>A0ABZ2Q6D9</accession>
<dbReference type="EMBL" id="CP147988">
    <property type="protein sequence ID" value="WXK48845.1"/>
    <property type="molecule type" value="Genomic_DNA"/>
</dbReference>
<dbReference type="PANTHER" id="PTHR30239:SF0">
    <property type="entry name" value="ACETOLACTATE SYNTHASE SMALL SUBUNIT 1, CHLOROPLASTIC"/>
    <property type="match status" value="1"/>
</dbReference>
<dbReference type="Gene3D" id="3.30.70.260">
    <property type="match status" value="1"/>
</dbReference>
<evidence type="ECO:0000313" key="2">
    <source>
        <dbReference type="EMBL" id="WXK48845.1"/>
    </source>
</evidence>
<gene>
    <name evidence="2" type="ORF">V6624_17625</name>
</gene>
<keyword evidence="3" id="KW-1185">Reference proteome</keyword>